<evidence type="ECO:0000256" key="5">
    <source>
        <dbReference type="ARBA" id="ARBA00022448"/>
    </source>
</evidence>
<dbReference type="InterPro" id="IPR001360">
    <property type="entry name" value="Glyco_hydro_1"/>
</dbReference>
<protein>
    <submittedName>
        <fullName evidence="14">Uncharacterized protein</fullName>
    </submittedName>
</protein>
<evidence type="ECO:0000256" key="3">
    <source>
        <dbReference type="ARBA" id="ARBA00004141"/>
    </source>
</evidence>
<evidence type="ECO:0000256" key="2">
    <source>
        <dbReference type="ARBA" id="ARBA00000937"/>
    </source>
</evidence>
<dbReference type="Gene3D" id="1.25.10.10">
    <property type="entry name" value="Leucine-rich Repeat Variant"/>
    <property type="match status" value="1"/>
</dbReference>
<dbReference type="InterPro" id="IPR044669">
    <property type="entry name" value="YneE/VCCN1/2-like"/>
</dbReference>
<dbReference type="GO" id="GO:0003723">
    <property type="term" value="F:RNA binding"/>
    <property type="evidence" value="ECO:0007669"/>
    <property type="project" value="InterPro"/>
</dbReference>
<keyword evidence="15" id="KW-1185">Reference proteome</keyword>
<dbReference type="PANTHER" id="PTHR10353:SF310">
    <property type="entry name" value="BETA-GLUCOSIDASE 42"/>
    <property type="match status" value="1"/>
</dbReference>
<gene>
    <name evidence="14" type="ORF">C5167_008392</name>
</gene>
<organism evidence="14 15">
    <name type="scientific">Papaver somniferum</name>
    <name type="common">Opium poppy</name>
    <dbReference type="NCBI Taxonomy" id="3469"/>
    <lineage>
        <taxon>Eukaryota</taxon>
        <taxon>Viridiplantae</taxon>
        <taxon>Streptophyta</taxon>
        <taxon>Embryophyta</taxon>
        <taxon>Tracheophyta</taxon>
        <taxon>Spermatophyta</taxon>
        <taxon>Magnoliopsida</taxon>
        <taxon>Ranunculales</taxon>
        <taxon>Papaveraceae</taxon>
        <taxon>Papaveroideae</taxon>
        <taxon>Papaver</taxon>
    </lineage>
</organism>
<evidence type="ECO:0000256" key="10">
    <source>
        <dbReference type="ARBA" id="ARBA00023065"/>
    </source>
</evidence>
<evidence type="ECO:0000256" key="7">
    <source>
        <dbReference type="ARBA" id="ARBA00022737"/>
    </source>
</evidence>
<dbReference type="EMBL" id="CM010720">
    <property type="protein sequence ID" value="RZC64702.1"/>
    <property type="molecule type" value="Genomic_DNA"/>
</dbReference>
<evidence type="ECO:0000256" key="1">
    <source>
        <dbReference type="ARBA" id="ARBA00000082"/>
    </source>
</evidence>
<dbReference type="InterPro" id="IPR017853">
    <property type="entry name" value="GH"/>
</dbReference>
<accession>A0A4Y7JXB9</accession>
<proteinExistence type="inferred from homology"/>
<sequence length="330" mass="37820">MTDSLFHLHHHLDLSNRKVSFFNSFSIFSSYGRSIEKEKPLAKIKPDEVSGNYAETIKKMILESNFSILREMTDQLDEDIAGLFYADHSKYMTRLLSNEDLTAPALALLLVFRTEASYSSFEEGRKACTKVIAGTNFVKDLQHLLDEDDLDVIFGAPHRPCCMNKKSLLAHSHCTKLWPVGGDRGFFEHVSAEQRKQLPKQVVGHIFPLSLQMYGCRVIQKALEVIKLDQKTQLFGMFAFYRKMLNLCPSWGLVLTAFRYHGLVFFLVFDLLPYGLGTKVNEEGIPYYNNIINALLDKGLQPYLTLYYWDLPNHLQESLGGWFSDKIVQV</sequence>
<dbReference type="InterPro" id="IPR016024">
    <property type="entry name" value="ARM-type_fold"/>
</dbReference>
<evidence type="ECO:0000256" key="4">
    <source>
        <dbReference type="ARBA" id="ARBA00010838"/>
    </source>
</evidence>
<dbReference type="InterPro" id="IPR011989">
    <property type="entry name" value="ARM-like"/>
</dbReference>
<dbReference type="GO" id="GO:0008422">
    <property type="term" value="F:beta-glucosidase activity"/>
    <property type="evidence" value="ECO:0007669"/>
    <property type="project" value="TreeGrafter"/>
</dbReference>
<dbReference type="SUPFAM" id="SSF54919">
    <property type="entry name" value="Nucleoside diphosphate kinase, NDK"/>
    <property type="match status" value="1"/>
</dbReference>
<dbReference type="InterPro" id="IPR001313">
    <property type="entry name" value="Pumilio_RNA-bd_rpt"/>
</dbReference>
<dbReference type="GO" id="GO:0016020">
    <property type="term" value="C:membrane"/>
    <property type="evidence" value="ECO:0007669"/>
    <property type="project" value="UniProtKB-SubCell"/>
</dbReference>
<dbReference type="PROSITE" id="PS50302">
    <property type="entry name" value="PUM"/>
    <property type="match status" value="1"/>
</dbReference>
<name>A0A4Y7JXB9_PAPSO</name>
<dbReference type="Pfam" id="PF00806">
    <property type="entry name" value="PUF"/>
    <property type="match status" value="1"/>
</dbReference>
<keyword evidence="5" id="KW-0813">Transport</keyword>
<dbReference type="GO" id="GO:0006417">
    <property type="term" value="P:regulation of translation"/>
    <property type="evidence" value="ECO:0007669"/>
    <property type="project" value="UniProtKB-KW"/>
</dbReference>
<comment type="catalytic activity">
    <reaction evidence="2">
        <text>a ribonucleoside 5'-diphosphate + ATP = a ribonucleoside 5'-triphosphate + ADP</text>
        <dbReference type="Rhea" id="RHEA:18113"/>
        <dbReference type="ChEBI" id="CHEBI:30616"/>
        <dbReference type="ChEBI" id="CHEBI:57930"/>
        <dbReference type="ChEBI" id="CHEBI:61557"/>
        <dbReference type="ChEBI" id="CHEBI:456216"/>
        <dbReference type="EC" id="2.7.4.6"/>
    </reaction>
</comment>
<dbReference type="SUPFAM" id="SSF48371">
    <property type="entry name" value="ARM repeat"/>
    <property type="match status" value="1"/>
</dbReference>
<dbReference type="Pfam" id="PF25539">
    <property type="entry name" value="Bestrophin_2"/>
    <property type="match status" value="1"/>
</dbReference>
<dbReference type="Gramene" id="RZC64702">
    <property type="protein sequence ID" value="RZC64702"/>
    <property type="gene ID" value="C5167_008392"/>
</dbReference>
<dbReference type="Gene3D" id="3.30.70.141">
    <property type="entry name" value="Nucleoside diphosphate kinase-like domain"/>
    <property type="match status" value="1"/>
</dbReference>
<keyword evidence="11" id="KW-0472">Membrane</keyword>
<comment type="catalytic activity">
    <reaction evidence="1">
        <text>a 2'-deoxyribonucleoside 5'-diphosphate + ATP = a 2'-deoxyribonucleoside 5'-triphosphate + ADP</text>
        <dbReference type="Rhea" id="RHEA:44640"/>
        <dbReference type="ChEBI" id="CHEBI:30616"/>
        <dbReference type="ChEBI" id="CHEBI:61560"/>
        <dbReference type="ChEBI" id="CHEBI:73316"/>
        <dbReference type="ChEBI" id="CHEBI:456216"/>
        <dbReference type="EC" id="2.7.4.6"/>
    </reaction>
</comment>
<reference evidence="14 15" key="1">
    <citation type="journal article" date="2018" name="Science">
        <title>The opium poppy genome and morphinan production.</title>
        <authorList>
            <person name="Guo L."/>
            <person name="Winzer T."/>
            <person name="Yang X."/>
            <person name="Li Y."/>
            <person name="Ning Z."/>
            <person name="He Z."/>
            <person name="Teodor R."/>
            <person name="Lu Y."/>
            <person name="Bowser T.A."/>
            <person name="Graham I.A."/>
            <person name="Ye K."/>
        </authorList>
    </citation>
    <scope>NUCLEOTIDE SEQUENCE [LARGE SCALE GENOMIC DNA]</scope>
    <source>
        <strain evidence="15">cv. HN1</strain>
        <tissue evidence="14">Leaves</tissue>
    </source>
</reference>
<dbReference type="GO" id="GO:0005975">
    <property type="term" value="P:carbohydrate metabolic process"/>
    <property type="evidence" value="ECO:0007669"/>
    <property type="project" value="InterPro"/>
</dbReference>
<keyword evidence="8" id="KW-0810">Translation regulation</keyword>
<evidence type="ECO:0000256" key="11">
    <source>
        <dbReference type="ARBA" id="ARBA00023136"/>
    </source>
</evidence>
<evidence type="ECO:0000256" key="12">
    <source>
        <dbReference type="PROSITE-ProRule" id="PRU00317"/>
    </source>
</evidence>
<dbReference type="Gene3D" id="3.20.20.80">
    <property type="entry name" value="Glycosidases"/>
    <property type="match status" value="1"/>
</dbReference>
<dbReference type="STRING" id="3469.A0A4Y7JXB9"/>
<dbReference type="SMART" id="SM00025">
    <property type="entry name" value="Pumilio"/>
    <property type="match status" value="1"/>
</dbReference>
<evidence type="ECO:0000256" key="8">
    <source>
        <dbReference type="ARBA" id="ARBA00022845"/>
    </source>
</evidence>
<dbReference type="PANTHER" id="PTHR10353">
    <property type="entry name" value="GLYCOSYL HYDROLASE"/>
    <property type="match status" value="1"/>
</dbReference>
<keyword evidence="10" id="KW-0406">Ion transport</keyword>
<dbReference type="Pfam" id="PF00232">
    <property type="entry name" value="Glyco_hydro_1"/>
    <property type="match status" value="1"/>
</dbReference>
<dbReference type="GO" id="GO:0004550">
    <property type="term" value="F:nucleoside diphosphate kinase activity"/>
    <property type="evidence" value="ECO:0007669"/>
    <property type="project" value="UniProtKB-EC"/>
</dbReference>
<comment type="subcellular location">
    <subcellularLocation>
        <location evidence="3">Membrane</location>
        <topology evidence="3">Multi-pass membrane protein</topology>
    </subcellularLocation>
</comment>
<dbReference type="GO" id="GO:0006811">
    <property type="term" value="P:monoatomic ion transport"/>
    <property type="evidence" value="ECO:0007669"/>
    <property type="project" value="UniProtKB-KW"/>
</dbReference>
<comment type="similarity">
    <text evidence="4 13">Belongs to the glycosyl hydrolase 1 family.</text>
</comment>
<dbReference type="InterPro" id="IPR036850">
    <property type="entry name" value="NDK-like_dom_sf"/>
</dbReference>
<evidence type="ECO:0000256" key="9">
    <source>
        <dbReference type="ARBA" id="ARBA00022989"/>
    </source>
</evidence>
<evidence type="ECO:0000313" key="14">
    <source>
        <dbReference type="EMBL" id="RZC64702.1"/>
    </source>
</evidence>
<keyword evidence="7" id="KW-0677">Repeat</keyword>
<evidence type="ECO:0000256" key="6">
    <source>
        <dbReference type="ARBA" id="ARBA00022692"/>
    </source>
</evidence>
<dbReference type="SUPFAM" id="SSF51445">
    <property type="entry name" value="(Trans)glycosidases"/>
    <property type="match status" value="1"/>
</dbReference>
<feature type="repeat" description="Pumilio" evidence="12">
    <location>
        <begin position="201"/>
        <end position="236"/>
    </location>
</feature>
<dbReference type="Proteomes" id="UP000316621">
    <property type="component" value="Chromosome 6"/>
</dbReference>
<dbReference type="AlphaFoldDB" id="A0A4Y7JXB9"/>
<evidence type="ECO:0000256" key="13">
    <source>
        <dbReference type="RuleBase" id="RU003690"/>
    </source>
</evidence>
<keyword evidence="9" id="KW-1133">Transmembrane helix</keyword>
<evidence type="ECO:0000313" key="15">
    <source>
        <dbReference type="Proteomes" id="UP000316621"/>
    </source>
</evidence>
<keyword evidence="6" id="KW-0812">Transmembrane</keyword>